<proteinExistence type="predicted"/>
<dbReference type="GO" id="GO:0004519">
    <property type="term" value="F:endonuclease activity"/>
    <property type="evidence" value="ECO:0007669"/>
    <property type="project" value="UniProtKB-KW"/>
</dbReference>
<keyword evidence="2" id="KW-1185">Reference proteome</keyword>
<dbReference type="AlphaFoldDB" id="A0A4P6MN81"/>
<reference evidence="1 2" key="1">
    <citation type="submission" date="2019-01" db="EMBL/GenBank/DDBJ databases">
        <title>Complete sequence and annotation of the Mycoplasma phocirhinis strain 852T genome.</title>
        <authorList>
            <person name="Frasca S.Jr."/>
            <person name="Kutish G.F."/>
            <person name="Castellanos Gell J."/>
            <person name="Michaels D.L."/>
            <person name="Brown D.R."/>
        </authorList>
    </citation>
    <scope>NUCLEOTIDE SEQUENCE [LARGE SCALE GENOMIC DNA]</scope>
    <source>
        <strain evidence="1 2">852</strain>
    </source>
</reference>
<name>A0A4P6MN81_9BACT</name>
<evidence type="ECO:0000313" key="1">
    <source>
        <dbReference type="EMBL" id="QBF34433.1"/>
    </source>
</evidence>
<evidence type="ECO:0000313" key="2">
    <source>
        <dbReference type="Proteomes" id="UP000289326"/>
    </source>
</evidence>
<keyword evidence="1" id="KW-0255">Endonuclease</keyword>
<keyword evidence="1" id="KW-0378">Hydrolase</keyword>
<keyword evidence="1" id="KW-0540">Nuclease</keyword>
<dbReference type="Proteomes" id="UP000289326">
    <property type="component" value="Chromosome"/>
</dbReference>
<dbReference type="KEGG" id="mphi:EG856_00605"/>
<gene>
    <name evidence="1" type="ORF">EG856_00605</name>
</gene>
<accession>A0A4P6MN81</accession>
<sequence length="143" mass="17259">MVINKSRQKIRQQLRPDVIYKNNFDYLVIDAKYYQTNSPGTSDYFKQFNYADVINNYITQNVNNQVYNIYILPAFLPENKFELIDTHVRNDKDFYLEKPYTYVNLYRFDLTTLLVLYLKRGQDFVTTEFSSYIVQNKNKKLLN</sequence>
<dbReference type="EMBL" id="CP034841">
    <property type="protein sequence ID" value="QBF34433.1"/>
    <property type="molecule type" value="Genomic_DNA"/>
</dbReference>
<organism evidence="1 2">
    <name type="scientific">Mycoplasmopsis phocirhinis</name>
    <dbReference type="NCBI Taxonomy" id="142650"/>
    <lineage>
        <taxon>Bacteria</taxon>
        <taxon>Bacillati</taxon>
        <taxon>Mycoplasmatota</taxon>
        <taxon>Mycoplasmoidales</taxon>
        <taxon>Metamycoplasmataceae</taxon>
        <taxon>Mycoplasmopsis</taxon>
    </lineage>
</organism>
<protein>
    <submittedName>
        <fullName evidence="1">LlaJI family restriction endonuclease</fullName>
    </submittedName>
</protein>